<sequence length="92" mass="10398">MDANSVQQTKKSLFSKLPAKYAAWVMPLILSGLMSATLSFMNLLMNIGVIDGFAVKWLSTWLFSWLIAYPVVLIFLPFVRRLTSLIVDMTPQ</sequence>
<proteinExistence type="predicted"/>
<dbReference type="PATRIC" id="fig|52133.19.peg.2304"/>
<dbReference type="EMBL" id="JRHX01000068">
    <property type="protein sequence ID" value="KXZ69835.1"/>
    <property type="molecule type" value="Genomic_DNA"/>
</dbReference>
<feature type="transmembrane region" description="Helical" evidence="1">
    <location>
        <begin position="61"/>
        <end position="79"/>
    </location>
</feature>
<dbReference type="InterPro" id="IPR021529">
    <property type="entry name" value="DUF2798"/>
</dbReference>
<gene>
    <name evidence="2" type="ORF">AVENLUH13518_02286</name>
</gene>
<dbReference type="AlphaFoldDB" id="A0A150HSY2"/>
<reference evidence="2 3" key="1">
    <citation type="journal article" date="2016" name="Sci. Rep.">
        <title>Genomic and phenotypic characterization of the species Acinetobacter venetianus.</title>
        <authorList>
            <person name="Fondi M."/>
            <person name="Maida I."/>
            <person name="Perrin E."/>
            <person name="Orlandini V."/>
            <person name="La Torre L."/>
            <person name="Bosi E."/>
            <person name="Negroni A."/>
            <person name="Zanaroli G."/>
            <person name="Fava F."/>
            <person name="Decorosi F."/>
            <person name="Giovannetti L."/>
            <person name="Viti C."/>
            <person name="Vaneechoutte M."/>
            <person name="Dijkshoorn L."/>
            <person name="Fani R."/>
        </authorList>
    </citation>
    <scope>NUCLEOTIDE SEQUENCE [LARGE SCALE GENOMIC DNA]</scope>
    <source>
        <strain evidence="2 3">LUH13518</strain>
    </source>
</reference>
<name>A0A150HSY2_9GAMM</name>
<evidence type="ECO:0008006" key="4">
    <source>
        <dbReference type="Google" id="ProtNLM"/>
    </source>
</evidence>
<comment type="caution">
    <text evidence="2">The sequence shown here is derived from an EMBL/GenBank/DDBJ whole genome shotgun (WGS) entry which is preliminary data.</text>
</comment>
<dbReference type="RefSeq" id="WP_061525063.1">
    <property type="nucleotide sequence ID" value="NZ_JRHX01000068.1"/>
</dbReference>
<dbReference type="Pfam" id="PF11391">
    <property type="entry name" value="DUF2798"/>
    <property type="match status" value="1"/>
</dbReference>
<keyword evidence="1" id="KW-0812">Transmembrane</keyword>
<feature type="transmembrane region" description="Helical" evidence="1">
    <location>
        <begin position="21"/>
        <end position="41"/>
    </location>
</feature>
<dbReference type="Proteomes" id="UP000075544">
    <property type="component" value="Unassembled WGS sequence"/>
</dbReference>
<accession>A0A150HSY2</accession>
<keyword evidence="1" id="KW-1133">Transmembrane helix</keyword>
<protein>
    <recommendedName>
        <fullName evidence="4">DUF2798 domain-containing protein</fullName>
    </recommendedName>
</protein>
<evidence type="ECO:0000256" key="1">
    <source>
        <dbReference type="SAM" id="Phobius"/>
    </source>
</evidence>
<evidence type="ECO:0000313" key="3">
    <source>
        <dbReference type="Proteomes" id="UP000075544"/>
    </source>
</evidence>
<evidence type="ECO:0000313" key="2">
    <source>
        <dbReference type="EMBL" id="KXZ69835.1"/>
    </source>
</evidence>
<keyword evidence="1" id="KW-0472">Membrane</keyword>
<organism evidence="2 3">
    <name type="scientific">Acinetobacter venetianus</name>
    <dbReference type="NCBI Taxonomy" id="52133"/>
    <lineage>
        <taxon>Bacteria</taxon>
        <taxon>Pseudomonadati</taxon>
        <taxon>Pseudomonadota</taxon>
        <taxon>Gammaproteobacteria</taxon>
        <taxon>Moraxellales</taxon>
        <taxon>Moraxellaceae</taxon>
        <taxon>Acinetobacter</taxon>
    </lineage>
</organism>